<dbReference type="AlphaFoldDB" id="A0A7K3NKJ6"/>
<dbReference type="SMART" id="SM00849">
    <property type="entry name" value="Lactamase_B"/>
    <property type="match status" value="1"/>
</dbReference>
<feature type="domain" description="Metallo-beta-lactamase" evidence="5">
    <location>
        <begin position="12"/>
        <end position="187"/>
    </location>
</feature>
<name>A0A7K3NKJ6_9BACT</name>
<reference evidence="6 7" key="1">
    <citation type="submission" date="2020-02" db="EMBL/GenBank/DDBJ databases">
        <title>Comparative genomics of sulfur disproportionating microorganisms.</title>
        <authorList>
            <person name="Ward L.M."/>
            <person name="Bertran E."/>
            <person name="Johnston D.T."/>
        </authorList>
    </citation>
    <scope>NUCLEOTIDE SEQUENCE [LARGE SCALE GENOMIC DNA]</scope>
    <source>
        <strain evidence="6 7">DSM 3696</strain>
    </source>
</reference>
<proteinExistence type="predicted"/>
<dbReference type="EMBL" id="JAAGRQ010000026">
    <property type="protein sequence ID" value="NDY56724.1"/>
    <property type="molecule type" value="Genomic_DNA"/>
</dbReference>
<evidence type="ECO:0000256" key="4">
    <source>
        <dbReference type="ARBA" id="ARBA00022833"/>
    </source>
</evidence>
<evidence type="ECO:0000259" key="5">
    <source>
        <dbReference type="SMART" id="SM00849"/>
    </source>
</evidence>
<evidence type="ECO:0000313" key="6">
    <source>
        <dbReference type="EMBL" id="NDY56724.1"/>
    </source>
</evidence>
<dbReference type="InterPro" id="IPR051453">
    <property type="entry name" value="MBL_Glyoxalase_II"/>
</dbReference>
<dbReference type="InterPro" id="IPR001279">
    <property type="entry name" value="Metallo-B-lactamas"/>
</dbReference>
<evidence type="ECO:0000256" key="2">
    <source>
        <dbReference type="ARBA" id="ARBA00022723"/>
    </source>
</evidence>
<protein>
    <submittedName>
        <fullName evidence="6">MBL fold metallo-hydrolase</fullName>
    </submittedName>
</protein>
<dbReference type="GO" id="GO:0046872">
    <property type="term" value="F:metal ion binding"/>
    <property type="evidence" value="ECO:0007669"/>
    <property type="project" value="UniProtKB-KW"/>
</dbReference>
<evidence type="ECO:0000256" key="1">
    <source>
        <dbReference type="ARBA" id="ARBA00001947"/>
    </source>
</evidence>
<comment type="cofactor">
    <cofactor evidence="1">
        <name>Zn(2+)</name>
        <dbReference type="ChEBI" id="CHEBI:29105"/>
    </cofactor>
</comment>
<dbReference type="Pfam" id="PF00753">
    <property type="entry name" value="Lactamase_B"/>
    <property type="match status" value="1"/>
</dbReference>
<keyword evidence="3 6" id="KW-0378">Hydrolase</keyword>
<dbReference type="PANTHER" id="PTHR46233">
    <property type="entry name" value="HYDROXYACYLGLUTATHIONE HYDROLASE GLOC"/>
    <property type="match status" value="1"/>
</dbReference>
<keyword evidence="4" id="KW-0862">Zinc</keyword>
<organism evidence="6 7">
    <name type="scientific">Desulfolutivibrio sulfodismutans</name>
    <dbReference type="NCBI Taxonomy" id="63561"/>
    <lineage>
        <taxon>Bacteria</taxon>
        <taxon>Pseudomonadati</taxon>
        <taxon>Thermodesulfobacteriota</taxon>
        <taxon>Desulfovibrionia</taxon>
        <taxon>Desulfovibrionales</taxon>
        <taxon>Desulfovibrionaceae</taxon>
        <taxon>Desulfolutivibrio</taxon>
    </lineage>
</organism>
<gene>
    <name evidence="6" type="ORF">G3N56_08200</name>
</gene>
<dbReference type="InterPro" id="IPR036866">
    <property type="entry name" value="RibonucZ/Hydroxyglut_hydro"/>
</dbReference>
<dbReference type="Proteomes" id="UP000469724">
    <property type="component" value="Unassembled WGS sequence"/>
</dbReference>
<accession>A0A7K3NKJ6</accession>
<evidence type="ECO:0000313" key="7">
    <source>
        <dbReference type="Proteomes" id="UP000469724"/>
    </source>
</evidence>
<dbReference type="SUPFAM" id="SSF56281">
    <property type="entry name" value="Metallo-hydrolase/oxidoreductase"/>
    <property type="match status" value="1"/>
</dbReference>
<evidence type="ECO:0000256" key="3">
    <source>
        <dbReference type="ARBA" id="ARBA00022801"/>
    </source>
</evidence>
<dbReference type="RefSeq" id="WP_163301773.1">
    <property type="nucleotide sequence ID" value="NZ_JAAGRQ010000026.1"/>
</dbReference>
<sequence>MKVETFPLGPLQTNSYLACAGGLAAAFDVGGDPAPMLDYLRKNSLTLTHILATHLHCDHLYGVAALAGATGAPVWASPADRFLMDTELGGGGLMGLPLVAPFTFTDASPGEAVLAGRTCRILTTPGHSPGGLSFYFPDDGVVFVGDLLFSRSVGRTDFPGGDSDVLLASVKERIFTLPGDTAVYPGHGPATTVAEERRHNPFFSEFA</sequence>
<dbReference type="GO" id="GO:0016787">
    <property type="term" value="F:hydrolase activity"/>
    <property type="evidence" value="ECO:0007669"/>
    <property type="project" value="UniProtKB-KW"/>
</dbReference>
<keyword evidence="2" id="KW-0479">Metal-binding</keyword>
<dbReference type="Gene3D" id="3.60.15.10">
    <property type="entry name" value="Ribonuclease Z/Hydroxyacylglutathione hydrolase-like"/>
    <property type="match status" value="1"/>
</dbReference>
<dbReference type="CDD" id="cd06262">
    <property type="entry name" value="metallo-hydrolase-like_MBL-fold"/>
    <property type="match status" value="1"/>
</dbReference>
<keyword evidence="7" id="KW-1185">Reference proteome</keyword>
<dbReference type="PANTHER" id="PTHR46233:SF3">
    <property type="entry name" value="HYDROXYACYLGLUTATHIONE HYDROLASE GLOC"/>
    <property type="match status" value="1"/>
</dbReference>
<comment type="caution">
    <text evidence="6">The sequence shown here is derived from an EMBL/GenBank/DDBJ whole genome shotgun (WGS) entry which is preliminary data.</text>
</comment>